<protein>
    <recommendedName>
        <fullName evidence="4">ADP-ribosylhydrolase ARH3</fullName>
        <ecNumber evidence="2">3.2.1.143</ecNumber>
    </recommendedName>
    <alternativeName>
        <fullName evidence="5">ADP-ribose glycohydrolase ARH3</fullName>
    </alternativeName>
    <alternativeName>
        <fullName evidence="6">ADP-ribosylhydrolase 3</fullName>
    </alternativeName>
    <alternativeName>
        <fullName evidence="9">O-acetyl-ADP-ribose deacetylase ARH3</fullName>
    </alternativeName>
    <alternativeName>
        <fullName evidence="10">Poly(ADP-ribose) glycohydrolase ARH3</fullName>
    </alternativeName>
    <alternativeName>
        <fullName evidence="8">[Protein ADP-ribosylarginine] hydrolase-like protein 2</fullName>
    </alternativeName>
    <alternativeName>
        <fullName evidence="7">[Protein ADP-ribosylserine] hydrolase</fullName>
    </alternativeName>
</protein>
<proteinExistence type="inferred from homology"/>
<keyword evidence="12" id="KW-0460">Magnesium</keyword>
<dbReference type="InterPro" id="IPR036705">
    <property type="entry name" value="Ribosyl_crysJ1_sf"/>
</dbReference>
<dbReference type="EMBL" id="CATQJA010000954">
    <property type="protein sequence ID" value="CAJ0565030.1"/>
    <property type="molecule type" value="Genomic_DNA"/>
</dbReference>
<keyword evidence="12" id="KW-0479">Metal-binding</keyword>
<evidence type="ECO:0000256" key="12">
    <source>
        <dbReference type="PIRSR" id="PIRSR605502-1"/>
    </source>
</evidence>
<comment type="catalytic activity">
    <reaction evidence="11">
        <text>alpha-NAD(+) + H2O = ADP-D-ribose + nicotinamide + H(+)</text>
        <dbReference type="Rhea" id="RHEA:68792"/>
        <dbReference type="ChEBI" id="CHEBI:15377"/>
        <dbReference type="ChEBI" id="CHEBI:15378"/>
        <dbReference type="ChEBI" id="CHEBI:17154"/>
        <dbReference type="ChEBI" id="CHEBI:57967"/>
        <dbReference type="ChEBI" id="CHEBI:77017"/>
    </reaction>
</comment>
<feature type="non-terminal residue" evidence="13">
    <location>
        <position position="1"/>
    </location>
</feature>
<evidence type="ECO:0000313" key="14">
    <source>
        <dbReference type="Proteomes" id="UP001177023"/>
    </source>
</evidence>
<evidence type="ECO:0000256" key="9">
    <source>
        <dbReference type="ARBA" id="ARBA00043187"/>
    </source>
</evidence>
<feature type="binding site" evidence="12">
    <location>
        <position position="63"/>
    </location>
    <ligand>
        <name>Mg(2+)</name>
        <dbReference type="ChEBI" id="CHEBI:18420"/>
        <label>1</label>
    </ligand>
</feature>
<dbReference type="GO" id="GO:0046872">
    <property type="term" value="F:metal ion binding"/>
    <property type="evidence" value="ECO:0007669"/>
    <property type="project" value="UniProtKB-KW"/>
</dbReference>
<accession>A0AA36CA70</accession>
<organism evidence="13 14">
    <name type="scientific">Mesorhabditis spiculigera</name>
    <dbReference type="NCBI Taxonomy" id="96644"/>
    <lineage>
        <taxon>Eukaryota</taxon>
        <taxon>Metazoa</taxon>
        <taxon>Ecdysozoa</taxon>
        <taxon>Nematoda</taxon>
        <taxon>Chromadorea</taxon>
        <taxon>Rhabditida</taxon>
        <taxon>Rhabditina</taxon>
        <taxon>Rhabditomorpha</taxon>
        <taxon>Rhabditoidea</taxon>
        <taxon>Rhabditidae</taxon>
        <taxon>Mesorhabditinae</taxon>
        <taxon>Mesorhabditis</taxon>
    </lineage>
</organism>
<dbReference type="Gene3D" id="1.10.4080.10">
    <property type="entry name" value="ADP-ribosylation/Crystallin J1"/>
    <property type="match status" value="1"/>
</dbReference>
<comment type="caution">
    <text evidence="13">The sequence shown here is derived from an EMBL/GenBank/DDBJ whole genome shotgun (WGS) entry which is preliminary data.</text>
</comment>
<dbReference type="SUPFAM" id="SSF101478">
    <property type="entry name" value="ADP-ribosylglycohydrolase"/>
    <property type="match status" value="1"/>
</dbReference>
<evidence type="ECO:0000256" key="11">
    <source>
        <dbReference type="ARBA" id="ARBA00049015"/>
    </source>
</evidence>
<feature type="binding site" evidence="12">
    <location>
        <position position="61"/>
    </location>
    <ligand>
        <name>Mg(2+)</name>
        <dbReference type="ChEBI" id="CHEBI:18420"/>
        <label>1</label>
    </ligand>
</feature>
<sequence>MALKRARGALMGQFVGDALGSRYEFGSREETIQKLDTDMAETGELAMLGGGCFNLPPGTITDDSEMALSLSGVLLAQNRFDQASTAVAYARWCQTAPPDIGNTTISAVSIDKRIPKEWLKEWDVEERKRVLTTLLSNVAKWNDESQSNGCLMRISPLPVFYWRRPFEEWAPYIAEDVALTHCHPVPAVLCEIYCRAIHLLINGESVENVYRTLLESTNNNVARIHLEAAAVQ</sequence>
<keyword evidence="14" id="KW-1185">Reference proteome</keyword>
<name>A0AA36CA70_9BILA</name>
<keyword evidence="3" id="KW-0378">Hydrolase</keyword>
<dbReference type="PANTHER" id="PTHR16222">
    <property type="entry name" value="ADP-RIBOSYLGLYCOHYDROLASE"/>
    <property type="match status" value="1"/>
</dbReference>
<dbReference type="PANTHER" id="PTHR16222:SF24">
    <property type="entry name" value="ADP-RIBOSYLHYDROLASE ARH3"/>
    <property type="match status" value="1"/>
</dbReference>
<evidence type="ECO:0000256" key="6">
    <source>
        <dbReference type="ARBA" id="ARBA00042471"/>
    </source>
</evidence>
<evidence type="ECO:0000256" key="4">
    <source>
        <dbReference type="ARBA" id="ARBA00041057"/>
    </source>
</evidence>
<feature type="binding site" evidence="12">
    <location>
        <position position="62"/>
    </location>
    <ligand>
        <name>Mg(2+)</name>
        <dbReference type="ChEBI" id="CHEBI:18420"/>
        <label>1</label>
    </ligand>
</feature>
<reference evidence="13" key="1">
    <citation type="submission" date="2023-06" db="EMBL/GenBank/DDBJ databases">
        <authorList>
            <person name="Delattre M."/>
        </authorList>
    </citation>
    <scope>NUCLEOTIDE SEQUENCE</scope>
    <source>
        <strain evidence="13">AF72</strain>
    </source>
</reference>
<evidence type="ECO:0000256" key="10">
    <source>
        <dbReference type="ARBA" id="ARBA00043193"/>
    </source>
</evidence>
<dbReference type="InterPro" id="IPR005502">
    <property type="entry name" value="Ribosyl_crysJ1"/>
</dbReference>
<dbReference type="Proteomes" id="UP001177023">
    <property type="component" value="Unassembled WGS sequence"/>
</dbReference>
<dbReference type="GO" id="GO:0005739">
    <property type="term" value="C:mitochondrion"/>
    <property type="evidence" value="ECO:0007669"/>
    <property type="project" value="TreeGrafter"/>
</dbReference>
<comment type="similarity">
    <text evidence="1">Belongs to the ADP-ribosylglycohydrolase family.</text>
</comment>
<dbReference type="AlphaFoldDB" id="A0AA36CA70"/>
<evidence type="ECO:0000256" key="7">
    <source>
        <dbReference type="ARBA" id="ARBA00042722"/>
    </source>
</evidence>
<comment type="cofactor">
    <cofactor evidence="12">
        <name>Mg(2+)</name>
        <dbReference type="ChEBI" id="CHEBI:18420"/>
    </cofactor>
    <text evidence="12">Binds 2 magnesium ions per subunit.</text>
</comment>
<evidence type="ECO:0000256" key="5">
    <source>
        <dbReference type="ARBA" id="ARBA00042398"/>
    </source>
</evidence>
<evidence type="ECO:0000256" key="8">
    <source>
        <dbReference type="ARBA" id="ARBA00042850"/>
    </source>
</evidence>
<dbReference type="Pfam" id="PF03747">
    <property type="entry name" value="ADP_ribosyl_GH"/>
    <property type="match status" value="1"/>
</dbReference>
<dbReference type="EC" id="3.2.1.143" evidence="2"/>
<dbReference type="GO" id="GO:0005634">
    <property type="term" value="C:nucleus"/>
    <property type="evidence" value="ECO:0007669"/>
    <property type="project" value="TreeGrafter"/>
</dbReference>
<dbReference type="GO" id="GO:0004649">
    <property type="term" value="F:poly(ADP-ribose) glycohydrolase activity"/>
    <property type="evidence" value="ECO:0007669"/>
    <property type="project" value="UniProtKB-EC"/>
</dbReference>
<dbReference type="InterPro" id="IPR050792">
    <property type="entry name" value="ADP-ribosylglycohydrolase"/>
</dbReference>
<evidence type="ECO:0000256" key="3">
    <source>
        <dbReference type="ARBA" id="ARBA00022801"/>
    </source>
</evidence>
<gene>
    <name evidence="13" type="ORF">MSPICULIGERA_LOCUS3692</name>
</gene>
<evidence type="ECO:0000256" key="1">
    <source>
        <dbReference type="ARBA" id="ARBA00010702"/>
    </source>
</evidence>
<evidence type="ECO:0000313" key="13">
    <source>
        <dbReference type="EMBL" id="CAJ0565030.1"/>
    </source>
</evidence>
<evidence type="ECO:0000256" key="2">
    <source>
        <dbReference type="ARBA" id="ARBA00012255"/>
    </source>
</evidence>